<accession>A0A316WFQ6</accession>
<reference evidence="1" key="1">
    <citation type="submission" date="2018-04" db="EMBL/GenBank/DDBJ databases">
        <title>Draft Genome Sequences of Chryseobacterium lactis NCTC11390T isolated from milk, Chryseobacterium oncorhynchi 701B-08T from rainbow trout, and Chryseobacterium viscerum 687B-08T from diseased fish.</title>
        <authorList>
            <person name="Jeong J.-J."/>
            <person name="Lee Y.J."/>
            <person name="Pathiraja D."/>
            <person name="Park B."/>
            <person name="Choi I.-G."/>
            <person name="Kim K.D."/>
        </authorList>
    </citation>
    <scope>NUCLEOTIDE SEQUENCE [LARGE SCALE GENOMIC DNA]</scope>
    <source>
        <strain evidence="1">701B-08</strain>
    </source>
</reference>
<dbReference type="AlphaFoldDB" id="A0A316WFQ6"/>
<gene>
    <name evidence="1" type="ORF">C1638_021640</name>
</gene>
<comment type="caution">
    <text evidence="1">The sequence shown here is derived from an EMBL/GenBank/DDBJ whole genome shotgun (WGS) entry which is preliminary data.</text>
</comment>
<evidence type="ECO:0000313" key="1">
    <source>
        <dbReference type="EMBL" id="PWN59213.1"/>
    </source>
</evidence>
<sequence length="165" mass="18948">MAKAKKDFSAILDKAKETQIKTPLQKVVPVTPKNNVDTDHHKLSLRMYIKEFQDLTRFVNHMIVDERNLTYKMSDAISKGIHLMAEKDSVNRGKEKVKLSAGRKDQATEAEIKGTTVIIPIEDMELLNDIIYHKMITEGNTKYSRLDLMADLMNEIREENPSVFN</sequence>
<keyword evidence="2" id="KW-1185">Reference proteome</keyword>
<dbReference type="RefSeq" id="WP_109624017.1">
    <property type="nucleotide sequence ID" value="NZ_PPEI02000012.1"/>
</dbReference>
<dbReference type="EMBL" id="PPEI02000012">
    <property type="protein sequence ID" value="PWN59213.1"/>
    <property type="molecule type" value="Genomic_DNA"/>
</dbReference>
<dbReference type="OrthoDB" id="1263308at2"/>
<evidence type="ECO:0000313" key="2">
    <source>
        <dbReference type="Proteomes" id="UP000236182"/>
    </source>
</evidence>
<protein>
    <submittedName>
        <fullName evidence="1">Uncharacterized protein</fullName>
    </submittedName>
</protein>
<proteinExistence type="predicted"/>
<organism evidence="1 2">
    <name type="scientific">Chryseobacterium oncorhynchi</name>
    <dbReference type="NCBI Taxonomy" id="741074"/>
    <lineage>
        <taxon>Bacteria</taxon>
        <taxon>Pseudomonadati</taxon>
        <taxon>Bacteroidota</taxon>
        <taxon>Flavobacteriia</taxon>
        <taxon>Flavobacteriales</taxon>
        <taxon>Weeksellaceae</taxon>
        <taxon>Chryseobacterium group</taxon>
        <taxon>Chryseobacterium</taxon>
    </lineage>
</organism>
<dbReference type="Proteomes" id="UP000236182">
    <property type="component" value="Unassembled WGS sequence"/>
</dbReference>
<name>A0A316WFQ6_9FLAO</name>